<dbReference type="EMBL" id="BGPR01004907">
    <property type="protein sequence ID" value="GBN04700.1"/>
    <property type="molecule type" value="Genomic_DNA"/>
</dbReference>
<organism evidence="1 2">
    <name type="scientific">Araneus ventricosus</name>
    <name type="common">Orbweaver spider</name>
    <name type="synonym">Epeira ventricosa</name>
    <dbReference type="NCBI Taxonomy" id="182803"/>
    <lineage>
        <taxon>Eukaryota</taxon>
        <taxon>Metazoa</taxon>
        <taxon>Ecdysozoa</taxon>
        <taxon>Arthropoda</taxon>
        <taxon>Chelicerata</taxon>
        <taxon>Arachnida</taxon>
        <taxon>Araneae</taxon>
        <taxon>Araneomorphae</taxon>
        <taxon>Entelegynae</taxon>
        <taxon>Araneoidea</taxon>
        <taxon>Araneidae</taxon>
        <taxon>Araneus</taxon>
    </lineage>
</organism>
<sequence>MPTAKLRHWARAGTLTIDGHGRGLQNLFYAHRRVRPIEKLRHRVEGRGLKSVLHLWPHIDKIRHCTESLLILFDQDSKIRTFYERASKTIATPKNNVMTIEKDQGDF</sequence>
<evidence type="ECO:0000313" key="2">
    <source>
        <dbReference type="Proteomes" id="UP000499080"/>
    </source>
</evidence>
<keyword evidence="2" id="KW-1185">Reference proteome</keyword>
<protein>
    <submittedName>
        <fullName evidence="1">Uncharacterized protein</fullName>
    </submittedName>
</protein>
<gene>
    <name evidence="1" type="ORF">AVEN_242889_1</name>
</gene>
<name>A0A4Y2KRQ4_ARAVE</name>
<dbReference type="AlphaFoldDB" id="A0A4Y2KRQ4"/>
<comment type="caution">
    <text evidence="1">The sequence shown here is derived from an EMBL/GenBank/DDBJ whole genome shotgun (WGS) entry which is preliminary data.</text>
</comment>
<dbReference type="Proteomes" id="UP000499080">
    <property type="component" value="Unassembled WGS sequence"/>
</dbReference>
<evidence type="ECO:0000313" key="1">
    <source>
        <dbReference type="EMBL" id="GBN04700.1"/>
    </source>
</evidence>
<accession>A0A4Y2KRQ4</accession>
<proteinExistence type="predicted"/>
<reference evidence="1 2" key="1">
    <citation type="journal article" date="2019" name="Sci. Rep.">
        <title>Orb-weaving spider Araneus ventricosus genome elucidates the spidroin gene catalogue.</title>
        <authorList>
            <person name="Kono N."/>
            <person name="Nakamura H."/>
            <person name="Ohtoshi R."/>
            <person name="Moran D.A.P."/>
            <person name="Shinohara A."/>
            <person name="Yoshida Y."/>
            <person name="Fujiwara M."/>
            <person name="Mori M."/>
            <person name="Tomita M."/>
            <person name="Arakawa K."/>
        </authorList>
    </citation>
    <scope>NUCLEOTIDE SEQUENCE [LARGE SCALE GENOMIC DNA]</scope>
</reference>